<sequence length="113" mass="12950">MLFQDGSLFEQVLILQLLAAHVNSLIVTTIDSVLSNCPFYISLASSKPQTKVKSFKYRIPALKAEPLVYQFPLILSISSRLYGNGHRKNWYVQKQLGYREHLALRLNMQINPN</sequence>
<accession>A0A1G4KQ29</accession>
<dbReference type="AlphaFoldDB" id="A0A1G4KQ29"/>
<keyword evidence="1" id="KW-0732">Signal</keyword>
<evidence type="ECO:0000256" key="1">
    <source>
        <dbReference type="SAM" id="SignalP"/>
    </source>
</evidence>
<feature type="signal peptide" evidence="1">
    <location>
        <begin position="1"/>
        <end position="24"/>
    </location>
</feature>
<proteinExistence type="predicted"/>
<gene>
    <name evidence="2" type="ordered locus">PP7435_Chr2-2639</name>
</gene>
<keyword evidence="3" id="KW-1185">Reference proteome</keyword>
<name>A0A1G4KQ29_KOMPC</name>
<reference evidence="2 3" key="2">
    <citation type="journal article" date="2016" name="FEMS Yeast Res.">
        <title>Curation of the genome annotation of Pichia pastoris (Komagataella phaffii) CBS7435 from gene level to protein function.</title>
        <authorList>
            <person name="Valli M."/>
            <person name="Tatto N.E."/>
            <person name="Peymann A."/>
            <person name="Gruber C."/>
            <person name="Landes N."/>
            <person name="Ekker H."/>
            <person name="Thallinger G.G."/>
            <person name="Mattanovich D."/>
            <person name="Gasser B."/>
            <person name="Graf A.B."/>
        </authorList>
    </citation>
    <scope>GENOME REANNOTATION</scope>
    <source>
        <strain evidence="2 3">ATCC 76273 / CBS 7435 / CECT 11047 / NRRL Y-11430 / Wegner 21-1</strain>
    </source>
</reference>
<feature type="chain" id="PRO_5030027226" evidence="1">
    <location>
        <begin position="25"/>
        <end position="113"/>
    </location>
</feature>
<organism evidence="2 3">
    <name type="scientific">Komagataella phaffii (strain ATCC 76273 / CBS 7435 / CECT 11047 / NRRL Y-11430 / Wegner 21-1)</name>
    <name type="common">Yeast</name>
    <name type="synonym">Pichia pastoris</name>
    <dbReference type="NCBI Taxonomy" id="981350"/>
    <lineage>
        <taxon>Eukaryota</taxon>
        <taxon>Fungi</taxon>
        <taxon>Dikarya</taxon>
        <taxon>Ascomycota</taxon>
        <taxon>Saccharomycotina</taxon>
        <taxon>Pichiomycetes</taxon>
        <taxon>Pichiales</taxon>
        <taxon>Pichiaceae</taxon>
        <taxon>Komagataella</taxon>
    </lineage>
</organism>
<evidence type="ECO:0000313" key="3">
    <source>
        <dbReference type="Proteomes" id="UP000006853"/>
    </source>
</evidence>
<reference evidence="2 3" key="1">
    <citation type="journal article" date="2011" name="J. Biotechnol.">
        <title>High-quality genome sequence of Pichia pastoris CBS7435.</title>
        <authorList>
            <person name="Kuberl A."/>
            <person name="Schneider J."/>
            <person name="Thallinger G.G."/>
            <person name="Anderl I."/>
            <person name="Wibberg D."/>
            <person name="Hajek T."/>
            <person name="Jaenicke S."/>
            <person name="Brinkrolf K."/>
            <person name="Goesmann A."/>
            <person name="Szczepanowski R."/>
            <person name="Puhler A."/>
            <person name="Schwab H."/>
            <person name="Glieder A."/>
            <person name="Pichler H."/>
        </authorList>
    </citation>
    <scope>NUCLEOTIDE SEQUENCE [LARGE SCALE GENOMIC DNA]</scope>
    <source>
        <strain evidence="3">ATCC 76273 / CBS 7435 / CECT 11047 / NRRL Y-11430 / Wegner 21-1</strain>
    </source>
</reference>
<dbReference type="Proteomes" id="UP000006853">
    <property type="component" value="Chromosome 2"/>
</dbReference>
<protein>
    <submittedName>
        <fullName evidence="2">Uncharacterized protein</fullName>
    </submittedName>
</protein>
<evidence type="ECO:0000313" key="2">
    <source>
        <dbReference type="EMBL" id="SCV12119.1"/>
    </source>
</evidence>
<dbReference type="EMBL" id="FR839629">
    <property type="protein sequence ID" value="SCV12119.1"/>
    <property type="molecule type" value="Genomic_DNA"/>
</dbReference>